<evidence type="ECO:0000259" key="7">
    <source>
        <dbReference type="Pfam" id="PF08501"/>
    </source>
</evidence>
<dbReference type="GO" id="GO:0009423">
    <property type="term" value="P:chorismate biosynthetic process"/>
    <property type="evidence" value="ECO:0007669"/>
    <property type="project" value="UniProtKB-UniPathway"/>
</dbReference>
<sequence length="264" mass="29901">MMRLFSIFGNPVSHSRSPLMHNSVFYHLGYDGAYIRTHLEDGSKLKEVFFAQKLSGANVTVPHKEVAFTLCDEVRGFAKEIGVVNTLINENGKLIGYNTDADGFLYAIQEFQNIQNILILGAGGTAKALAIKFLQEKKKVTILNRSAKRLQYFQQFPMQCFTWEKYQNQSYDLVINTTSAGLSDEALPAPKEMIENILQNTKYVADVIYGKLTPFLQLAKEKNITFKDGADMLLGQGVLANELFVQHTLKREDIQREMEKSFQL</sequence>
<dbReference type="SUPFAM" id="SSF53223">
    <property type="entry name" value="Aminoacid dehydrogenase-like, N-terminal domain"/>
    <property type="match status" value="1"/>
</dbReference>
<dbReference type="GO" id="GO:0004764">
    <property type="term" value="F:shikimate 3-dehydrogenase (NADP+) activity"/>
    <property type="evidence" value="ECO:0007669"/>
    <property type="project" value="UniProtKB-EC"/>
</dbReference>
<evidence type="ECO:0000256" key="1">
    <source>
        <dbReference type="ARBA" id="ARBA00012962"/>
    </source>
</evidence>
<dbReference type="EMBL" id="FPHP01000045">
    <property type="protein sequence ID" value="SFV75731.1"/>
    <property type="molecule type" value="Genomic_DNA"/>
</dbReference>
<dbReference type="Gene3D" id="3.40.50.10860">
    <property type="entry name" value="Leucine Dehydrogenase, chain A, domain 1"/>
    <property type="match status" value="1"/>
</dbReference>
<dbReference type="GO" id="GO:0005829">
    <property type="term" value="C:cytosol"/>
    <property type="evidence" value="ECO:0007669"/>
    <property type="project" value="TreeGrafter"/>
</dbReference>
<dbReference type="GO" id="GO:0009073">
    <property type="term" value="P:aromatic amino acid family biosynthetic process"/>
    <property type="evidence" value="ECO:0007669"/>
    <property type="project" value="UniProtKB-KW"/>
</dbReference>
<dbReference type="GO" id="GO:0019632">
    <property type="term" value="P:shikimate metabolic process"/>
    <property type="evidence" value="ECO:0007669"/>
    <property type="project" value="InterPro"/>
</dbReference>
<keyword evidence="3" id="KW-0521">NADP</keyword>
<evidence type="ECO:0000256" key="2">
    <source>
        <dbReference type="ARBA" id="ARBA00022605"/>
    </source>
</evidence>
<dbReference type="CDD" id="cd01065">
    <property type="entry name" value="NAD_bind_Shikimate_DH"/>
    <property type="match status" value="1"/>
</dbReference>
<evidence type="ECO:0000313" key="8">
    <source>
        <dbReference type="EMBL" id="SFV75731.1"/>
    </source>
</evidence>
<keyword evidence="4 8" id="KW-0560">Oxidoreductase</keyword>
<dbReference type="GO" id="GO:0008652">
    <property type="term" value="P:amino acid biosynthetic process"/>
    <property type="evidence" value="ECO:0007669"/>
    <property type="project" value="UniProtKB-KW"/>
</dbReference>
<dbReference type="InterPro" id="IPR022893">
    <property type="entry name" value="Shikimate_DH_fam"/>
</dbReference>
<dbReference type="InterPro" id="IPR013708">
    <property type="entry name" value="Shikimate_DH-bd_N"/>
</dbReference>
<dbReference type="AlphaFoldDB" id="A0A1W1D525"/>
<reference evidence="8" key="1">
    <citation type="submission" date="2016-10" db="EMBL/GenBank/DDBJ databases">
        <authorList>
            <person name="de Groot N.N."/>
        </authorList>
    </citation>
    <scope>NUCLEOTIDE SEQUENCE</scope>
</reference>
<dbReference type="Pfam" id="PF08501">
    <property type="entry name" value="Shikimate_dh_N"/>
    <property type="match status" value="1"/>
</dbReference>
<dbReference type="Gene3D" id="3.40.50.720">
    <property type="entry name" value="NAD(P)-binding Rossmann-like Domain"/>
    <property type="match status" value="1"/>
</dbReference>
<keyword evidence="2" id="KW-0028">Amino-acid biosynthesis</keyword>
<evidence type="ECO:0000256" key="3">
    <source>
        <dbReference type="ARBA" id="ARBA00022857"/>
    </source>
</evidence>
<keyword evidence="5" id="KW-0057">Aromatic amino acid biosynthesis</keyword>
<dbReference type="InterPro" id="IPR011342">
    <property type="entry name" value="Shikimate_DH"/>
</dbReference>
<dbReference type="EC" id="1.1.1.25" evidence="1"/>
<evidence type="ECO:0000256" key="4">
    <source>
        <dbReference type="ARBA" id="ARBA00023002"/>
    </source>
</evidence>
<dbReference type="InterPro" id="IPR006151">
    <property type="entry name" value="Shikm_DH/Glu-tRNA_Rdtase"/>
</dbReference>
<evidence type="ECO:0000259" key="6">
    <source>
        <dbReference type="Pfam" id="PF01488"/>
    </source>
</evidence>
<feature type="domain" description="Quinate/shikimate 5-dehydrogenase/glutamyl-tRNA reductase" evidence="6">
    <location>
        <begin position="111"/>
        <end position="180"/>
    </location>
</feature>
<dbReference type="PANTHER" id="PTHR21089">
    <property type="entry name" value="SHIKIMATE DEHYDROGENASE"/>
    <property type="match status" value="1"/>
</dbReference>
<dbReference type="PANTHER" id="PTHR21089:SF1">
    <property type="entry name" value="BIFUNCTIONAL 3-DEHYDROQUINATE DEHYDRATASE_SHIKIMATE DEHYDROGENASE, CHLOROPLASTIC"/>
    <property type="match status" value="1"/>
</dbReference>
<dbReference type="InterPro" id="IPR036291">
    <property type="entry name" value="NAD(P)-bd_dom_sf"/>
</dbReference>
<dbReference type="NCBIfam" id="TIGR00507">
    <property type="entry name" value="aroE"/>
    <property type="match status" value="1"/>
</dbReference>
<accession>A0A1W1D525</accession>
<gene>
    <name evidence="8" type="ORF">MNB_SM-3-1168</name>
</gene>
<dbReference type="NCBIfam" id="NF001316">
    <property type="entry name" value="PRK00258.2-5"/>
    <property type="match status" value="1"/>
</dbReference>
<dbReference type="UniPathway" id="UPA00053">
    <property type="reaction ID" value="UER00087"/>
</dbReference>
<proteinExistence type="inferred from homology"/>
<dbReference type="Pfam" id="PF01488">
    <property type="entry name" value="Shikimate_DH"/>
    <property type="match status" value="1"/>
</dbReference>
<feature type="domain" description="Shikimate dehydrogenase substrate binding N-terminal" evidence="7">
    <location>
        <begin position="7"/>
        <end position="87"/>
    </location>
</feature>
<organism evidence="8">
    <name type="scientific">hydrothermal vent metagenome</name>
    <dbReference type="NCBI Taxonomy" id="652676"/>
    <lineage>
        <taxon>unclassified sequences</taxon>
        <taxon>metagenomes</taxon>
        <taxon>ecological metagenomes</taxon>
    </lineage>
</organism>
<protein>
    <recommendedName>
        <fullName evidence="1">shikimate dehydrogenase (NADP(+))</fullName>
        <ecNumber evidence="1">1.1.1.25</ecNumber>
    </recommendedName>
</protein>
<name>A0A1W1D525_9ZZZZ</name>
<dbReference type="SUPFAM" id="SSF51735">
    <property type="entry name" value="NAD(P)-binding Rossmann-fold domains"/>
    <property type="match status" value="1"/>
</dbReference>
<dbReference type="GO" id="GO:0050661">
    <property type="term" value="F:NADP binding"/>
    <property type="evidence" value="ECO:0007669"/>
    <property type="project" value="InterPro"/>
</dbReference>
<dbReference type="InterPro" id="IPR046346">
    <property type="entry name" value="Aminoacid_DH-like_N_sf"/>
</dbReference>
<dbReference type="HAMAP" id="MF_00222">
    <property type="entry name" value="Shikimate_DH_AroE"/>
    <property type="match status" value="1"/>
</dbReference>
<evidence type="ECO:0000256" key="5">
    <source>
        <dbReference type="ARBA" id="ARBA00023141"/>
    </source>
</evidence>